<organism evidence="2">
    <name type="scientific">freshwater metagenome</name>
    <dbReference type="NCBI Taxonomy" id="449393"/>
    <lineage>
        <taxon>unclassified sequences</taxon>
        <taxon>metagenomes</taxon>
        <taxon>ecological metagenomes</taxon>
    </lineage>
</organism>
<dbReference type="AlphaFoldDB" id="A0A6J6IWH2"/>
<sequence length="411" mass="45631">MTSGHDLSLRARLGALALKADPDFYQRKWRKAQGLAAQTSLGAPAYASLIARPSIDTGAGTRLNRPVHVVVVPYEGEGHESFTAGTRNFYYEAAQTLTENLGQSHVSFFSVRDGESPADWHVRLADYVFEVEATHVITHIEADPGSAEDSWTWDVWWTAMAPRWDGVLLGVMFDSAFEWIRAKSRLLARISPNFMAVDICMPMNGELVRGRNEVGPVNMPVSRQSLALVEERLASVEVTHDVSFIGALYPYRVEMLDQLRSAGIRVAVNPHRSDETADFAASRTNQPSWLDYMAGLAGSHMTINFSRSSAGPFEQLKTRVLEATLAGTVLLTDDQKRTKLFFEPDFEFLNFNSVEELPALITGLLSDPVRLASIKKSGKERAYSLAHTNFWGGIEAGLRDRKLPLLQDSAR</sequence>
<evidence type="ECO:0000313" key="2">
    <source>
        <dbReference type="EMBL" id="CAB4628613.1"/>
    </source>
</evidence>
<dbReference type="InterPro" id="IPR055259">
    <property type="entry name" value="YkvP/CgeB_Glyco_trans-like"/>
</dbReference>
<reference evidence="2" key="1">
    <citation type="submission" date="2020-05" db="EMBL/GenBank/DDBJ databases">
        <authorList>
            <person name="Chiriac C."/>
            <person name="Salcher M."/>
            <person name="Ghai R."/>
            <person name="Kavagutti S V."/>
        </authorList>
    </citation>
    <scope>NUCLEOTIDE SEQUENCE</scope>
</reference>
<gene>
    <name evidence="2" type="ORF">UFOPK1908_01330</name>
</gene>
<evidence type="ECO:0000259" key="1">
    <source>
        <dbReference type="Pfam" id="PF13524"/>
    </source>
</evidence>
<protein>
    <submittedName>
        <fullName evidence="2">Unannotated protein</fullName>
    </submittedName>
</protein>
<dbReference type="EMBL" id="CAEZVB010000084">
    <property type="protein sequence ID" value="CAB4628613.1"/>
    <property type="molecule type" value="Genomic_DNA"/>
</dbReference>
<feature type="domain" description="Spore protein YkvP/CgeB glycosyl transferase-like" evidence="1">
    <location>
        <begin position="288"/>
        <end position="387"/>
    </location>
</feature>
<proteinExistence type="predicted"/>
<name>A0A6J6IWH2_9ZZZZ</name>
<dbReference type="Pfam" id="PF13524">
    <property type="entry name" value="Glyco_trans_1_2"/>
    <property type="match status" value="1"/>
</dbReference>
<accession>A0A6J6IWH2</accession>